<sequence>MYVEKDAKLKETKIRYIKEKNFSPHNTFFGECDFSEINQPLQTITLTNILNVEITLKYKAKPTINNEYETESPTDTGEGIEIDEYVDDINDFINSDIYSKCTLLTSTSGLANPYSDELTGIQNAHIHKGYMIDINKGVVASINCGKDSSAKCSTTVNFDFNYSSGISTSFTIGSSHSKSITLGSSRQEQESSSLQDSIATTVEESVCKTDTQEDSRSRAIELSNTITSTEENSIQKTNSKETNESDTITTTKDFQDTHTKNKDETTGEESGTTTTKENGRQVSGGGSVSIGIDGIFNIGAEGSYTDTKNESTATTNSKTKQTTNGEQNGTTRSEGSSDAKTKGSSTSESTTDSKSDSISEARTNGETSTNSNSISNSVARTNGGSTSNTHTETKDIGVTNSSENSTTDTDDTNWSLVYEENKSSTESITVSKTFDANPGESCDYYISYSSYIINEVYECVEKFDNEDDYEYYQNQEPEVKYVLVHVAVPDISKSDATEENKDKIRSIMASRPQCVPSGSKIIDYYYFQDITFDNANFHSNPLNAMKGVSYLCSDGIKCDIQELHTSFGGNNNGVIFKQENSSSNFVLREGSTNFWETYTYGFTPSKTYFRISKLGHGEIVTSDFLGYDKSTYGAEFKNVDYSSNPDYDKENDYTRQILDLEKEYFGAMEKPSAVLKTTLKSTITNTKTSTKANKNSTITSTITKKSNSTVAKTTKKSSSTVATTTKKSISTITVTTTKKSNLAITTTTTTTTTTKNSIQPTSNNNPVDSEDDLFNSFCYSDFLLGTFDENENIKIIEYEDDEKSCNKHWPCADIEKALSNDEINCNLVCLNENYIKPYLEEDYIETMELYDYEDQYNELVDQCDCSDIESKCIGSYYTQEKQEETQETTEFNSDNDNIHYDISKPVNTLSNICNHFLECANNGWEDESCEAYESYYLECNARGRVSKRSVNKEITLEKLEKVNESDDMISICNHYYQCMNENINDDSCKNYTKYKDKCNYRSMLEKRASNIEVIKGERVIWSTVGPGYQHSKVGFSNDLQGYKLVVSEKDSDLPQYTFNGLSLYDDDKIMIWSSNPQSGGVTVNETITNGFYLPEFYGYPFLDGSITDNINYRYRRDKHVNLKKYEYIEENYMLFNGCNHFLKQGQGIRSENKRFALILQDTGNLIFKDNKVTIWESQTAKVWFGQPPYTLHLHEDGTLQVLDKNNYIVFNTVNYENMEEEDKEEGKKENMKDSKKEDKIESKEENKEEKNTIDINKINYRLEVLNSGTFRIMNSKGEEIWNMWKNKGMNELIKYKEIQKRPLCNVTFRPNSFQYLSSSSKEINHILVGERLYNELILTDYDEEKKEKVTYHRSTANMYLSGAYIYFEDFNTEEYRIMNPITERNPRIVEGRLSDEGVFNVYDAYNNTLFTTGVQGARTKENETYYMFLTMKYHPDEDVYESSHINIIHHPSNELLWIFPPQKYTDLRSDEPEVFIRTLDGIIYNNKTNEVINSDIGSITTNYTNVGMCLLLRPDGAYAYGDSKPFFPKNNSKQLSLSEKDGGIYIDGEKFQEIPEIVNKPTRLHCALVDETYELVLEDSEKNIVWQYPPIYKYSISNKQRNNTLYIGNKLWYTQDEYCLSFNETGLYIQTEISNKKVDTKDNTKDNKENNTNDNTKSSENVQKYSTVAILPSKDGGIFTIDPNESSAFNIVDKSGHIENYISIDNPEKHNVIMKCLSKTSVAIFDESNNQVLWSYPVTQYEVLHLNSKLYMDQQLVEKDDGKKTCLNLKEDGIYFHGQKEPLSKLSENANSIILKTDGIYDNVNSSKPLIDFELAKRDWKEEELKANFTLQCETYNGVFGMVLSLNQEILWRYPKYNVKTKLKSNDILYDSEILYDESGSKPCIQLKKGSIYFSNEEKPMNITYLSSPQIMGFNSEIQKDIHYIQVTNAGIDGFNLAKVKLGTIPINNNNRTDSIELFCSEIKGAYRFEIRNSENIISIYPNLETKYILNENDKLYEGESLRYRDDSNIEKNCVTVHGNKITFFDSKEPFYEGNGTIDYIMLSPSSIDVSVNGILKSIQAIDKVRDKKAILHCKNYYYKDRVIIETEDSSTIYYSYPEYKKKLALVTSKGLTPEEGNHLLVGENLIYSENEELSCLLLSSNQVIYPETSKNIFGINFSKGFQLFITNENKLVVNSQNGVQTLTEIYKFPTQKTVSLRCEQIDNKNALVAESDGKIIFLYPERTFEYLRSDSETHLSLYDKLIDKKGNVCIMIQPDGIYKTNDILEFQKAENLKYIYMDSKTGSVKFDNGTTWIDFSGRDVKLPTTMECINNEGSYVLQIKDNDGKALYYKKLNSNDGVCNHNNFIESYIYNNAICPGNKLYYEGTEQICLHYDKSKKGIYDGEGFKLFDASTSENLELDPETGELKLGSTTLLSFENPKLPLKLTCELVNNVFTTVIKESDGNYLWMHRQGRQCDQLVSNDKNCNKLYVYEGIYNTKNQLVMSLTDKGISGIQEDIFTKGVLYMQIENNGAIKTNKGVIFQTDHKTFPPYSFVRKESTITNDKGSFYQLVNAYEEAEYAVPAEQRRKRPVWNLSEINTDESKRGRMYLGDTLDCGTYGLSIRSDKIVIREYYTGNEEVLWKNLDGEVDYAQLNPSDGTFVVTDITNRQPIGSIGKADAKTTAPYTMKCIGNGKVSITNNEGVTLSTFPQPKTLSSLITGSNSLLNNMELCEKTYCCLSLIDNVAYYINKNGKKETLNKKETKITVNNYGQLLFSSNSKTIGSKKESGKYTAKCDSKNGLINIYNEKDKLVNQYPVQGKYVTFRAHNGSKYYIGVNAITKELNPVKITSSDSWQYYHTWYWKNDGSLAITDNNKKVTDYCLSLNSAKSSSYFSLKKCSDTSTRFKTLANYKDTATINSRKAQLLEIFDDSGKAITYNNKNLCVENSNPLKSYYCNSNLKSNTGLCWTIADA</sequence>
<dbReference type="EMBL" id="MCOG01000448">
    <property type="protein sequence ID" value="ORY05594.1"/>
    <property type="molecule type" value="Genomic_DNA"/>
</dbReference>
<dbReference type="InterPro" id="IPR036426">
    <property type="entry name" value="Bulb-type_lectin_dom_sf"/>
</dbReference>
<dbReference type="PROSITE" id="PS50231">
    <property type="entry name" value="RICIN_B_LECTIN"/>
    <property type="match status" value="1"/>
</dbReference>
<keyword evidence="3" id="KW-1185">Reference proteome</keyword>
<feature type="compositionally biased region" description="Low complexity" evidence="1">
    <location>
        <begin position="177"/>
        <end position="197"/>
    </location>
</feature>
<dbReference type="Proteomes" id="UP000193920">
    <property type="component" value="Unassembled WGS sequence"/>
</dbReference>
<name>A0A1Y1Z647_9FUNG</name>
<dbReference type="Gene3D" id="2.90.10.10">
    <property type="entry name" value="Bulb-type lectin domain"/>
    <property type="match status" value="1"/>
</dbReference>
<evidence type="ECO:0000313" key="2">
    <source>
        <dbReference type="EMBL" id="ORY05594.1"/>
    </source>
</evidence>
<feature type="compositionally biased region" description="Basic and acidic residues" evidence="1">
    <location>
        <begin position="1224"/>
        <end position="1248"/>
    </location>
</feature>
<evidence type="ECO:0000313" key="3">
    <source>
        <dbReference type="Proteomes" id="UP000193920"/>
    </source>
</evidence>
<reference evidence="2 3" key="1">
    <citation type="submission" date="2016-08" db="EMBL/GenBank/DDBJ databases">
        <title>A Parts List for Fungal Cellulosomes Revealed by Comparative Genomics.</title>
        <authorList>
            <consortium name="DOE Joint Genome Institute"/>
            <person name="Haitjema C.H."/>
            <person name="Gilmore S.P."/>
            <person name="Henske J.K."/>
            <person name="Solomon K.V."/>
            <person name="De Groot R."/>
            <person name="Kuo A."/>
            <person name="Mondo S.J."/>
            <person name="Salamov A.A."/>
            <person name="Labutti K."/>
            <person name="Zhao Z."/>
            <person name="Chiniquy J."/>
            <person name="Barry K."/>
            <person name="Brewer H.M."/>
            <person name="Purvine S.O."/>
            <person name="Wright A.T."/>
            <person name="Boxma B."/>
            <person name="Van Alen T."/>
            <person name="Hackstein J.H."/>
            <person name="Baker S.E."/>
            <person name="Grigoriev I.V."/>
            <person name="O'Malley M.A."/>
        </authorList>
    </citation>
    <scope>NUCLEOTIDE SEQUENCE [LARGE SCALE GENOMIC DNA]</scope>
    <source>
        <strain evidence="2 3">G1</strain>
    </source>
</reference>
<accession>A0A1Y1Z647</accession>
<gene>
    <name evidence="2" type="ORF">LY90DRAFT_639442</name>
</gene>
<organism evidence="2 3">
    <name type="scientific">Neocallimastix californiae</name>
    <dbReference type="NCBI Taxonomy" id="1754190"/>
    <lineage>
        <taxon>Eukaryota</taxon>
        <taxon>Fungi</taxon>
        <taxon>Fungi incertae sedis</taxon>
        <taxon>Chytridiomycota</taxon>
        <taxon>Chytridiomycota incertae sedis</taxon>
        <taxon>Neocallimastigomycetes</taxon>
        <taxon>Neocallimastigales</taxon>
        <taxon>Neocallimastigaceae</taxon>
        <taxon>Neocallimastix</taxon>
    </lineage>
</organism>
<feature type="compositionally biased region" description="Low complexity" evidence="1">
    <location>
        <begin position="360"/>
        <end position="377"/>
    </location>
</feature>
<feature type="compositionally biased region" description="Polar residues" evidence="1">
    <location>
        <begin position="222"/>
        <end position="237"/>
    </location>
</feature>
<feature type="compositionally biased region" description="Polar residues" evidence="1">
    <location>
        <begin position="325"/>
        <end position="334"/>
    </location>
</feature>
<dbReference type="STRING" id="1754190.A0A1Y1Z647"/>
<dbReference type="OrthoDB" id="2163069at2759"/>
<feature type="region of interest" description="Disordered" evidence="1">
    <location>
        <begin position="1639"/>
        <end position="1661"/>
    </location>
</feature>
<comment type="caution">
    <text evidence="2">The sequence shown here is derived from an EMBL/GenBank/DDBJ whole genome shotgun (WGS) entry which is preliminary data.</text>
</comment>
<protein>
    <submittedName>
        <fullName evidence="2">Uncharacterized protein</fullName>
    </submittedName>
</protein>
<dbReference type="SUPFAM" id="SSF51110">
    <property type="entry name" value="alpha-D-mannose-specific plant lectins"/>
    <property type="match status" value="1"/>
</dbReference>
<feature type="compositionally biased region" description="Low complexity" evidence="1">
    <location>
        <begin position="311"/>
        <end position="324"/>
    </location>
</feature>
<feature type="compositionally biased region" description="Basic and acidic residues" evidence="1">
    <location>
        <begin position="253"/>
        <end position="265"/>
    </location>
</feature>
<feature type="region of interest" description="Disordered" evidence="1">
    <location>
        <begin position="1219"/>
        <end position="1248"/>
    </location>
</feature>
<feature type="compositionally biased region" description="Polar residues" evidence="1">
    <location>
        <begin position="378"/>
        <end position="390"/>
    </location>
</feature>
<feature type="compositionally biased region" description="Basic and acidic residues" evidence="1">
    <location>
        <begin position="205"/>
        <end position="219"/>
    </location>
</feature>
<evidence type="ECO:0000256" key="1">
    <source>
        <dbReference type="SAM" id="MobiDB-lite"/>
    </source>
</evidence>
<feature type="region of interest" description="Disordered" evidence="1">
    <location>
        <begin position="303"/>
        <end position="414"/>
    </location>
</feature>
<feature type="region of interest" description="Disordered" evidence="1">
    <location>
        <begin position="177"/>
        <end position="288"/>
    </location>
</feature>
<proteinExistence type="predicted"/>
<feature type="compositionally biased region" description="Basic and acidic residues" evidence="1">
    <location>
        <begin position="1639"/>
        <end position="1651"/>
    </location>
</feature>